<dbReference type="Proteomes" id="UP000002698">
    <property type="component" value="Chromosome"/>
</dbReference>
<organism evidence="1 2">
    <name type="scientific">Natronomonas pharaonis (strain ATCC 35678 / DSM 2160 / CIP 103997 / JCM 8858 / NBRC 14720 / NCIMB 2260 / Gabara)</name>
    <name type="common">Halobacterium pharaonis</name>
    <dbReference type="NCBI Taxonomy" id="348780"/>
    <lineage>
        <taxon>Archaea</taxon>
        <taxon>Methanobacteriati</taxon>
        <taxon>Methanobacteriota</taxon>
        <taxon>Stenosarchaea group</taxon>
        <taxon>Halobacteria</taxon>
        <taxon>Halobacteriales</taxon>
        <taxon>Natronomonadaceae</taxon>
        <taxon>Natronomonas</taxon>
    </lineage>
</organism>
<evidence type="ECO:0000313" key="1">
    <source>
        <dbReference type="EMBL" id="CAI49310.1"/>
    </source>
</evidence>
<dbReference type="SUPFAM" id="SSF100950">
    <property type="entry name" value="NagB/RpiA/CoA transferase-like"/>
    <property type="match status" value="1"/>
</dbReference>
<name>A0A1U7EW60_NATPD</name>
<accession>A0A1U7EW60</accession>
<dbReference type="InterPro" id="IPR002698">
    <property type="entry name" value="FTHF_cligase"/>
</dbReference>
<dbReference type="InterPro" id="IPR024185">
    <property type="entry name" value="FTHF_cligase-like_sf"/>
</dbReference>
<dbReference type="EMBL" id="CR936257">
    <property type="protein sequence ID" value="CAI49310.1"/>
    <property type="molecule type" value="Genomic_DNA"/>
</dbReference>
<dbReference type="STRING" id="348780.NP_2438A"/>
<keyword evidence="2" id="KW-1185">Reference proteome</keyword>
<dbReference type="KEGG" id="nph:NP_2438A"/>
<sequence length="235" mass="25427">MSATDKETLRSRIWDRLESDGLARFPFPPHGRITNFDGAAEAAQRAMDLPQLADAGAVKANPDAPQLPLRRRLLKDGTTVYMAVPRLSEPACFVELDPESLSDLDAAPTVSHMRNYGRPVEPPSMPSIDAIVVGSVAVTRDGVRVGKGEGYSDLEYAVLREYGLVDDGTPVITTVHDVQVVDETVAAAAHDVPIDIVCTPTETIRLDSGSKPDGIDWDALDDDRREAIPVLESLD</sequence>
<proteinExistence type="predicted"/>
<dbReference type="InterPro" id="IPR037171">
    <property type="entry name" value="NagB/RpiA_transferase-like"/>
</dbReference>
<dbReference type="eggNOG" id="arCOG00474">
    <property type="taxonomic scope" value="Archaea"/>
</dbReference>
<protein>
    <submittedName>
        <fullName evidence="1">Probable COG0212-type thiamine metabolism protein</fullName>
    </submittedName>
</protein>
<dbReference type="GeneID" id="3701445"/>
<evidence type="ECO:0000313" key="2">
    <source>
        <dbReference type="Proteomes" id="UP000002698"/>
    </source>
</evidence>
<dbReference type="HOGENOM" id="CLU_031500_2_0_2"/>
<dbReference type="OrthoDB" id="18307at2157"/>
<dbReference type="PANTHER" id="PTHR13017:SF0">
    <property type="entry name" value="METHENYLTETRAHYDROFOLATE SYNTHASE DOMAIN-CONTAINING PROTEIN"/>
    <property type="match status" value="1"/>
</dbReference>
<dbReference type="RefSeq" id="WP_011322936.1">
    <property type="nucleotide sequence ID" value="NC_007426.1"/>
</dbReference>
<reference evidence="1 2" key="1">
    <citation type="journal article" date="2005" name="Genome Res.">
        <title>Living with two extremes: conclusions from the genome sequence of Natronomonas pharaonis.</title>
        <authorList>
            <person name="Falb M."/>
            <person name="Pfeiffer F."/>
            <person name="Palm P."/>
            <person name="Rodewald K."/>
            <person name="Hickmann V."/>
            <person name="Tittor J."/>
            <person name="Oesterhelt D."/>
        </authorList>
    </citation>
    <scope>NUCLEOTIDE SEQUENCE [LARGE SCALE GENOMIC DNA]</scope>
    <source>
        <strain evidence="2">ATCC 35678 / DSM 2160 / CIP 103997 / JCM 8858 / NBRC 14720 / NCIMB 2260 / Gabara</strain>
    </source>
</reference>
<dbReference type="EnsemblBacteria" id="CAI49310">
    <property type="protein sequence ID" value="CAI49310"/>
    <property type="gene ID" value="NP_2438A"/>
</dbReference>
<dbReference type="Gene3D" id="3.40.50.10420">
    <property type="entry name" value="NagB/RpiA/CoA transferase-like"/>
    <property type="match status" value="1"/>
</dbReference>
<dbReference type="PANTHER" id="PTHR13017">
    <property type="entry name" value="5-FORMYLTETRAHYDROFOLATE CYCLO-LIGASE-RELATED"/>
    <property type="match status" value="1"/>
</dbReference>
<dbReference type="Pfam" id="PF01812">
    <property type="entry name" value="5-FTHF_cyc-lig"/>
    <property type="match status" value="1"/>
</dbReference>
<gene>
    <name evidence="1" type="ordered locus">NP_2438A</name>
</gene>
<dbReference type="GO" id="GO:0005737">
    <property type="term" value="C:cytoplasm"/>
    <property type="evidence" value="ECO:0007669"/>
    <property type="project" value="TreeGrafter"/>
</dbReference>
<dbReference type="AlphaFoldDB" id="A0A1U7EW60"/>